<evidence type="ECO:0000313" key="2">
    <source>
        <dbReference type="EMBL" id="CAD0009993.1"/>
    </source>
</evidence>
<name>A0A6V6ZDY1_9FLAO</name>
<sequence>MIIIKYILTYLFIISIMTIIGLEMEFDIIIYLIIYALVGLCLFYFSMRFNLFRLKPSAISFIITTSLFFTYILTSSIIIYETDLAYSKLKSIPIDSLIKYRNTKNIKAIPQENRRTWIGIRYKEIRIVSENRIGNINAVGWQGNSVFAYYDFDKKEYHGSYH</sequence>
<dbReference type="AlphaFoldDB" id="A0A6V6ZDY1"/>
<gene>
    <name evidence="2" type="ORF">FLACHUCJ7_04633</name>
</gene>
<reference evidence="2 3" key="1">
    <citation type="submission" date="2020-06" db="EMBL/GenBank/DDBJ databases">
        <authorList>
            <person name="Criscuolo A."/>
        </authorList>
    </citation>
    <scope>NUCLEOTIDE SEQUENCE [LARGE SCALE GENOMIC DNA]</scope>
    <source>
        <strain evidence="3">CIP 110025</strain>
    </source>
</reference>
<feature type="transmembrane region" description="Helical" evidence="1">
    <location>
        <begin position="28"/>
        <end position="46"/>
    </location>
</feature>
<protein>
    <submittedName>
        <fullName evidence="2">Uncharacterized protein</fullName>
    </submittedName>
</protein>
<keyword evidence="1" id="KW-1133">Transmembrane helix</keyword>
<dbReference type="Proteomes" id="UP000556700">
    <property type="component" value="Unassembled WGS sequence"/>
</dbReference>
<evidence type="ECO:0000313" key="3">
    <source>
        <dbReference type="Proteomes" id="UP000556700"/>
    </source>
</evidence>
<proteinExistence type="predicted"/>
<comment type="caution">
    <text evidence="2">The sequence shown here is derived from an EMBL/GenBank/DDBJ whole genome shotgun (WGS) entry which is preliminary data.</text>
</comment>
<organism evidence="2 3">
    <name type="scientific">Flavobacterium chungangense</name>
    <dbReference type="NCBI Taxonomy" id="554283"/>
    <lineage>
        <taxon>Bacteria</taxon>
        <taxon>Pseudomonadati</taxon>
        <taxon>Bacteroidota</taxon>
        <taxon>Flavobacteriia</taxon>
        <taxon>Flavobacteriales</taxon>
        <taxon>Flavobacteriaceae</taxon>
        <taxon>Flavobacterium</taxon>
    </lineage>
</organism>
<accession>A0A6V6ZDY1</accession>
<dbReference type="EMBL" id="CAIJDO010000364">
    <property type="protein sequence ID" value="CAD0009993.1"/>
    <property type="molecule type" value="Genomic_DNA"/>
</dbReference>
<keyword evidence="1" id="KW-0472">Membrane</keyword>
<keyword evidence="3" id="KW-1185">Reference proteome</keyword>
<keyword evidence="1" id="KW-0812">Transmembrane</keyword>
<feature type="transmembrane region" description="Helical" evidence="1">
    <location>
        <begin position="7"/>
        <end position="22"/>
    </location>
</feature>
<evidence type="ECO:0000256" key="1">
    <source>
        <dbReference type="SAM" id="Phobius"/>
    </source>
</evidence>
<feature type="transmembrane region" description="Helical" evidence="1">
    <location>
        <begin position="58"/>
        <end position="80"/>
    </location>
</feature>